<name>A0A0F4GHX1_9PEZI</name>
<gene>
    <name evidence="3" type="ORF">TI39_contig586g00008</name>
</gene>
<evidence type="ECO:0000313" key="3">
    <source>
        <dbReference type="EMBL" id="KJX97029.1"/>
    </source>
</evidence>
<dbReference type="AlphaFoldDB" id="A0A0F4GHX1"/>
<organism evidence="3 4">
    <name type="scientific">Zymoseptoria brevis</name>
    <dbReference type="NCBI Taxonomy" id="1047168"/>
    <lineage>
        <taxon>Eukaryota</taxon>
        <taxon>Fungi</taxon>
        <taxon>Dikarya</taxon>
        <taxon>Ascomycota</taxon>
        <taxon>Pezizomycotina</taxon>
        <taxon>Dothideomycetes</taxon>
        <taxon>Dothideomycetidae</taxon>
        <taxon>Mycosphaerellales</taxon>
        <taxon>Mycosphaerellaceae</taxon>
        <taxon>Zymoseptoria</taxon>
    </lineage>
</organism>
<feature type="region of interest" description="Disordered" evidence="1">
    <location>
        <begin position="33"/>
        <end position="53"/>
    </location>
</feature>
<evidence type="ECO:0000256" key="1">
    <source>
        <dbReference type="SAM" id="MobiDB-lite"/>
    </source>
</evidence>
<feature type="chain" id="PRO_5002468499" evidence="2">
    <location>
        <begin position="19"/>
        <end position="53"/>
    </location>
</feature>
<evidence type="ECO:0000256" key="2">
    <source>
        <dbReference type="SAM" id="SignalP"/>
    </source>
</evidence>
<comment type="caution">
    <text evidence="3">The sequence shown here is derived from an EMBL/GenBank/DDBJ whole genome shotgun (WGS) entry which is preliminary data.</text>
</comment>
<feature type="signal peptide" evidence="2">
    <location>
        <begin position="1"/>
        <end position="18"/>
    </location>
</feature>
<dbReference type="EMBL" id="LAFY01000578">
    <property type="protein sequence ID" value="KJX97029.1"/>
    <property type="molecule type" value="Genomic_DNA"/>
</dbReference>
<dbReference type="Proteomes" id="UP000033647">
    <property type="component" value="Unassembled WGS sequence"/>
</dbReference>
<accession>A0A0F4GHX1</accession>
<keyword evidence="2" id="KW-0732">Signal</keyword>
<sequence length="53" mass="5345">MKHTILSTLAILFAAALAAPATILTVLHSDPKVCNGGRGKTPNSATNSNGEGL</sequence>
<evidence type="ECO:0000313" key="4">
    <source>
        <dbReference type="Proteomes" id="UP000033647"/>
    </source>
</evidence>
<protein>
    <submittedName>
        <fullName evidence="3">Uncharacterized protein</fullName>
    </submittedName>
</protein>
<feature type="compositionally biased region" description="Polar residues" evidence="1">
    <location>
        <begin position="41"/>
        <end position="53"/>
    </location>
</feature>
<proteinExistence type="predicted"/>
<reference evidence="3 4" key="1">
    <citation type="submission" date="2015-03" db="EMBL/GenBank/DDBJ databases">
        <title>RNA-seq based gene annotation and comparative genomics of four Zymoseptoria species reveal species-specific pathogenicity related genes and transposable element activity.</title>
        <authorList>
            <person name="Grandaubert J."/>
            <person name="Bhattacharyya A."/>
            <person name="Stukenbrock E.H."/>
        </authorList>
    </citation>
    <scope>NUCLEOTIDE SEQUENCE [LARGE SCALE GENOMIC DNA]</scope>
    <source>
        <strain evidence="3 4">Zb18110</strain>
    </source>
</reference>
<keyword evidence="4" id="KW-1185">Reference proteome</keyword>